<keyword evidence="3" id="KW-1185">Reference proteome</keyword>
<evidence type="ECO:0000259" key="1">
    <source>
        <dbReference type="Pfam" id="PF04389"/>
    </source>
</evidence>
<dbReference type="AlphaFoldDB" id="A0A1I0MNT6"/>
<accession>A0A1I0MNT6</accession>
<gene>
    <name evidence="2" type="ORF">SAMN04487850_0803</name>
</gene>
<feature type="domain" description="Peptidase M28" evidence="1">
    <location>
        <begin position="221"/>
        <end position="415"/>
    </location>
</feature>
<dbReference type="Pfam" id="PF04389">
    <property type="entry name" value="Peptidase_M28"/>
    <property type="match status" value="1"/>
</dbReference>
<organism evidence="2 3">
    <name type="scientific">Prevotella aff. ruminicola Tc2-24</name>
    <dbReference type="NCBI Taxonomy" id="81582"/>
    <lineage>
        <taxon>Bacteria</taxon>
        <taxon>Pseudomonadati</taxon>
        <taxon>Bacteroidota</taxon>
        <taxon>Bacteroidia</taxon>
        <taxon>Bacteroidales</taxon>
        <taxon>Prevotellaceae</taxon>
        <taxon>Prevotella</taxon>
    </lineage>
</organism>
<dbReference type="Proteomes" id="UP000199373">
    <property type="component" value="Unassembled WGS sequence"/>
</dbReference>
<dbReference type="Gene3D" id="3.40.630.10">
    <property type="entry name" value="Zn peptidases"/>
    <property type="match status" value="1"/>
</dbReference>
<evidence type="ECO:0000313" key="2">
    <source>
        <dbReference type="EMBL" id="SEV89661.1"/>
    </source>
</evidence>
<name>A0A1I0MNT6_9BACT</name>
<dbReference type="SUPFAM" id="SSF53187">
    <property type="entry name" value="Zn-dependent exopeptidases"/>
    <property type="match status" value="1"/>
</dbReference>
<dbReference type="PANTHER" id="PTHR12147">
    <property type="entry name" value="METALLOPEPTIDASE M28 FAMILY MEMBER"/>
    <property type="match status" value="1"/>
</dbReference>
<sequence>MDKKTVFTMLLTLATMTIGAQNLSHYKRVVKELSSAKYQGRGYAKHGANKAGRFLQKEFQKAGVDEVTLQPFKLDINTFCGQMQIWADGKKLRAGIDFSMREYSPGVHGEFPVYHVDTLNFDADRLLADLSKPENANCMVACEFWFTYRHRKVFSKLQKAGECPNAGLLYTLEAPVKFFKAYGERVIDKPIIWVTPEAIEGVERIKADVDNQFLKDYECFNVIAKVEGQRHDSCYVFTAHYDHLGNLGKKIFYAGANDNASGTATIVTLAEYYAKNRPLYDMYFIAFSGEDANLRGSTWYAEHPKVPLSQIRYLFNIDMIGDNNPTQYCEVSEEGMRGFRLFEQINSEKKHFESLHRGDLAANSDHYPFAERHVPCIFLENENGDAFQYYHTIFDTYKTVRFDSYEPVFRLVRDFIEQY</sequence>
<dbReference type="PANTHER" id="PTHR12147:SF26">
    <property type="entry name" value="PEPTIDASE M28 DOMAIN-CONTAINING PROTEIN"/>
    <property type="match status" value="1"/>
</dbReference>
<dbReference type="GO" id="GO:0006508">
    <property type="term" value="P:proteolysis"/>
    <property type="evidence" value="ECO:0007669"/>
    <property type="project" value="InterPro"/>
</dbReference>
<dbReference type="RefSeq" id="WP_091899848.1">
    <property type="nucleotide sequence ID" value="NZ_FOIQ01000001.1"/>
</dbReference>
<dbReference type="GO" id="GO:0008235">
    <property type="term" value="F:metalloexopeptidase activity"/>
    <property type="evidence" value="ECO:0007669"/>
    <property type="project" value="InterPro"/>
</dbReference>
<reference evidence="2 3" key="1">
    <citation type="submission" date="2016-10" db="EMBL/GenBank/DDBJ databases">
        <authorList>
            <person name="de Groot N.N."/>
        </authorList>
    </citation>
    <scope>NUCLEOTIDE SEQUENCE [LARGE SCALE GENOMIC DNA]</scope>
    <source>
        <strain evidence="2 3">TC2-24</strain>
    </source>
</reference>
<dbReference type="InterPro" id="IPR045175">
    <property type="entry name" value="M28_fam"/>
</dbReference>
<dbReference type="EMBL" id="FOIQ01000001">
    <property type="protein sequence ID" value="SEV89661.1"/>
    <property type="molecule type" value="Genomic_DNA"/>
</dbReference>
<protein>
    <submittedName>
        <fullName evidence="2">Peptidase family M28</fullName>
    </submittedName>
</protein>
<proteinExistence type="predicted"/>
<evidence type="ECO:0000313" key="3">
    <source>
        <dbReference type="Proteomes" id="UP000199373"/>
    </source>
</evidence>
<dbReference type="InterPro" id="IPR007484">
    <property type="entry name" value="Peptidase_M28"/>
</dbReference>